<proteinExistence type="predicted"/>
<dbReference type="Proteomes" id="UP000289856">
    <property type="component" value="Chromosome"/>
</dbReference>
<reference evidence="1 2" key="1">
    <citation type="submission" date="2019-01" db="EMBL/GenBank/DDBJ databases">
        <title>Complete genome sequence of Cohnella hallensis HS21 isolated from Korean fir (Abies koreana) rhizospheric soil.</title>
        <authorList>
            <person name="Jiang L."/>
            <person name="Kang S.W."/>
            <person name="Kim S."/>
            <person name="Jung J."/>
            <person name="Kim C.Y."/>
            <person name="Kim D.H."/>
            <person name="Kim S.W."/>
            <person name="Lee J."/>
        </authorList>
    </citation>
    <scope>NUCLEOTIDE SEQUENCE [LARGE SCALE GENOMIC DNA]</scope>
    <source>
        <strain evidence="1 2">HS21</strain>
    </source>
</reference>
<organism evidence="1 2">
    <name type="scientific">Cohnella abietis</name>
    <dbReference type="NCBI Taxonomy" id="2507935"/>
    <lineage>
        <taxon>Bacteria</taxon>
        <taxon>Bacillati</taxon>
        <taxon>Bacillota</taxon>
        <taxon>Bacilli</taxon>
        <taxon>Bacillales</taxon>
        <taxon>Paenibacillaceae</taxon>
        <taxon>Cohnella</taxon>
    </lineage>
</organism>
<evidence type="ECO:0000313" key="1">
    <source>
        <dbReference type="EMBL" id="BBI34323.1"/>
    </source>
</evidence>
<name>A0A3T1D8C6_9BACL</name>
<dbReference type="AlphaFoldDB" id="A0A3T1D8C6"/>
<sequence length="104" mass="12361">MTDIQLLEKQMEPVIHKIIVDLKIEKTIDYSAINSLNDLLSDYRKQIKDQTLLPRSFVGKLFYLFSTMVLHAHYVNYRGDIMTEVFRLRVYLLSVFDETQFNNN</sequence>
<accession>A0A3T1D8C6</accession>
<dbReference type="KEGG" id="cohn:KCTCHS21_37220"/>
<dbReference type="EMBL" id="AP019400">
    <property type="protein sequence ID" value="BBI34323.1"/>
    <property type="molecule type" value="Genomic_DNA"/>
</dbReference>
<gene>
    <name evidence="1" type="ORF">KCTCHS21_37220</name>
</gene>
<protein>
    <submittedName>
        <fullName evidence="1">Uncharacterized protein</fullName>
    </submittedName>
</protein>
<evidence type="ECO:0000313" key="2">
    <source>
        <dbReference type="Proteomes" id="UP000289856"/>
    </source>
</evidence>
<keyword evidence="2" id="KW-1185">Reference proteome</keyword>